<keyword evidence="11" id="KW-1185">Reference proteome</keyword>
<dbReference type="InterPro" id="IPR003439">
    <property type="entry name" value="ABC_transporter-like_ATP-bd"/>
</dbReference>
<dbReference type="PROSITE" id="PS00211">
    <property type="entry name" value="ABC_TRANSPORTER_1"/>
    <property type="match status" value="1"/>
</dbReference>
<keyword evidence="7" id="KW-1278">Translocase</keyword>
<keyword evidence="3" id="KW-0813">Transport</keyword>
<accession>A0A449A4L4</accession>
<evidence type="ECO:0000256" key="3">
    <source>
        <dbReference type="ARBA" id="ARBA00022448"/>
    </source>
</evidence>
<dbReference type="InterPro" id="IPR003593">
    <property type="entry name" value="AAA+_ATPase"/>
</dbReference>
<dbReference type="GO" id="GO:0042626">
    <property type="term" value="F:ATPase-coupled transmembrane transporter activity"/>
    <property type="evidence" value="ECO:0007669"/>
    <property type="project" value="TreeGrafter"/>
</dbReference>
<keyword evidence="10" id="KW-0378">Hydrolase</keyword>
<dbReference type="PANTHER" id="PTHR43553">
    <property type="entry name" value="HEAVY METAL TRANSPORTER"/>
    <property type="match status" value="1"/>
</dbReference>
<protein>
    <submittedName>
        <fullName evidence="10">ABC transporter, ATP-binding protein</fullName>
        <ecNumber evidence="10">3.6.3.-</ecNumber>
    </submittedName>
</protein>
<dbReference type="InterPro" id="IPR030947">
    <property type="entry name" value="EcfA_1"/>
</dbReference>
<dbReference type="PANTHER" id="PTHR43553:SF24">
    <property type="entry name" value="ENERGY-COUPLING FACTOR TRANSPORTER ATP-BINDING PROTEIN ECFA1"/>
    <property type="match status" value="1"/>
</dbReference>
<dbReference type="InterPro" id="IPR015856">
    <property type="entry name" value="ABC_transpr_CbiO/EcfA_su"/>
</dbReference>
<evidence type="ECO:0000256" key="1">
    <source>
        <dbReference type="ARBA" id="ARBA00004236"/>
    </source>
</evidence>
<dbReference type="Proteomes" id="UP000289440">
    <property type="component" value="Chromosome"/>
</dbReference>
<dbReference type="GO" id="GO:0005524">
    <property type="term" value="F:ATP binding"/>
    <property type="evidence" value="ECO:0007669"/>
    <property type="project" value="UniProtKB-KW"/>
</dbReference>
<dbReference type="NCBIfam" id="NF010167">
    <property type="entry name" value="PRK13648.1"/>
    <property type="match status" value="1"/>
</dbReference>
<evidence type="ECO:0000313" key="10">
    <source>
        <dbReference type="EMBL" id="VEU59154.1"/>
    </source>
</evidence>
<dbReference type="NCBIfam" id="TIGR04520">
    <property type="entry name" value="ECF_ATPase_1"/>
    <property type="match status" value="1"/>
</dbReference>
<evidence type="ECO:0000256" key="7">
    <source>
        <dbReference type="ARBA" id="ARBA00022967"/>
    </source>
</evidence>
<dbReference type="GO" id="GO:0043190">
    <property type="term" value="C:ATP-binding cassette (ABC) transporter complex"/>
    <property type="evidence" value="ECO:0007669"/>
    <property type="project" value="TreeGrafter"/>
</dbReference>
<evidence type="ECO:0000256" key="2">
    <source>
        <dbReference type="ARBA" id="ARBA00005417"/>
    </source>
</evidence>
<evidence type="ECO:0000259" key="9">
    <source>
        <dbReference type="PROSITE" id="PS50893"/>
    </source>
</evidence>
<dbReference type="KEGG" id="mnu:NCTC10166_00109"/>
<dbReference type="Gene3D" id="3.40.50.300">
    <property type="entry name" value="P-loop containing nucleotide triphosphate hydrolases"/>
    <property type="match status" value="1"/>
</dbReference>
<dbReference type="AlphaFoldDB" id="A0A449A4L4"/>
<reference evidence="10 11" key="1">
    <citation type="submission" date="2019-01" db="EMBL/GenBank/DDBJ databases">
        <authorList>
            <consortium name="Pathogen Informatics"/>
        </authorList>
    </citation>
    <scope>NUCLEOTIDE SEQUENCE [LARGE SCALE GENOMIC DNA]</scope>
    <source>
        <strain evidence="10 11">NCTC10166</strain>
    </source>
</reference>
<dbReference type="InterPro" id="IPR027417">
    <property type="entry name" value="P-loop_NTPase"/>
</dbReference>
<organism evidence="10 11">
    <name type="scientific">Mesomycoplasma neurolyticum</name>
    <dbReference type="NCBI Taxonomy" id="2120"/>
    <lineage>
        <taxon>Bacteria</taxon>
        <taxon>Bacillati</taxon>
        <taxon>Mycoplasmatota</taxon>
        <taxon>Mycoplasmoidales</taxon>
        <taxon>Metamycoplasmataceae</taxon>
        <taxon>Mesomycoplasma</taxon>
    </lineage>
</organism>
<dbReference type="InterPro" id="IPR017871">
    <property type="entry name" value="ABC_transporter-like_CS"/>
</dbReference>
<proteinExistence type="inferred from homology"/>
<keyword evidence="4" id="KW-1003">Cell membrane</keyword>
<keyword evidence="5" id="KW-0547">Nucleotide-binding</keyword>
<evidence type="ECO:0000256" key="8">
    <source>
        <dbReference type="ARBA" id="ARBA00023136"/>
    </source>
</evidence>
<evidence type="ECO:0000256" key="4">
    <source>
        <dbReference type="ARBA" id="ARBA00022475"/>
    </source>
</evidence>
<dbReference type="SMART" id="SM00382">
    <property type="entry name" value="AAA"/>
    <property type="match status" value="1"/>
</dbReference>
<keyword evidence="6 10" id="KW-0067">ATP-binding</keyword>
<keyword evidence="8" id="KW-0472">Membrane</keyword>
<dbReference type="PROSITE" id="PS50893">
    <property type="entry name" value="ABC_TRANSPORTER_2"/>
    <property type="match status" value="1"/>
</dbReference>
<evidence type="ECO:0000256" key="5">
    <source>
        <dbReference type="ARBA" id="ARBA00022741"/>
    </source>
</evidence>
<dbReference type="EMBL" id="LR214951">
    <property type="protein sequence ID" value="VEU59154.1"/>
    <property type="molecule type" value="Genomic_DNA"/>
</dbReference>
<feature type="domain" description="ABC transporter" evidence="9">
    <location>
        <begin position="8"/>
        <end position="244"/>
    </location>
</feature>
<dbReference type="CDD" id="cd03225">
    <property type="entry name" value="ABC_cobalt_CbiO_domain1"/>
    <property type="match status" value="1"/>
</dbReference>
<dbReference type="GO" id="GO:0016887">
    <property type="term" value="F:ATP hydrolysis activity"/>
    <property type="evidence" value="ECO:0007669"/>
    <property type="project" value="InterPro"/>
</dbReference>
<name>A0A449A4L4_9BACT</name>
<comment type="subcellular location">
    <subcellularLocation>
        <location evidence="1">Cell membrane</location>
    </subcellularLocation>
</comment>
<dbReference type="SUPFAM" id="SSF52540">
    <property type="entry name" value="P-loop containing nucleoside triphosphate hydrolases"/>
    <property type="match status" value="1"/>
</dbReference>
<evidence type="ECO:0000256" key="6">
    <source>
        <dbReference type="ARBA" id="ARBA00022840"/>
    </source>
</evidence>
<gene>
    <name evidence="10" type="primary">MCYN0857</name>
    <name evidence="10" type="ORF">NCTC10166_00109</name>
</gene>
<sequence length="273" mass="30551">MYNFKIMIKLKNISFSYKNADDGKLALNNITITFPKNKYIAILGHNGSGKSTLSKVLAGIYKPFAGEVYIDNVLMSKETLAEVRKNIGIIFQNPDNQFVGATVEDDIAFGLENRAVDPSKMKDIIFSLAKKIDMFEHLEREPQNLSGGMKQRVAIASILALDPKIIIFDEVTSMLDPKGKTDVLNIIRDIKNLKTKTLISITHNMDEAILADELIVMAKGQVIAQGSPKEILKNKEIIEKARIDSPFVYKLSSLIEGIEPTYDEEELLEKICK</sequence>
<comment type="similarity">
    <text evidence="2">Belongs to the ABC transporter superfamily.</text>
</comment>
<dbReference type="EC" id="3.6.3.-" evidence="10"/>
<dbReference type="InterPro" id="IPR050095">
    <property type="entry name" value="ECF_ABC_transporter_ATP-bd"/>
</dbReference>
<dbReference type="FunFam" id="3.40.50.300:FF:000224">
    <property type="entry name" value="Energy-coupling factor transporter ATP-binding protein EcfA"/>
    <property type="match status" value="1"/>
</dbReference>
<evidence type="ECO:0000313" key="11">
    <source>
        <dbReference type="Proteomes" id="UP000289440"/>
    </source>
</evidence>
<dbReference type="Pfam" id="PF00005">
    <property type="entry name" value="ABC_tran"/>
    <property type="match status" value="1"/>
</dbReference>